<dbReference type="AlphaFoldDB" id="A0A8X6RRR0"/>
<proteinExistence type="predicted"/>
<sequence>MYRAKYLGRQLPSRSFFATLHRRLCETGSFNVHKLDTGRQRTIWTVDAEDRVIQELECNPSTSTRVVSRETHIPQATVWRIAHDEVLHPYHLQRVQALELGDYNKHMDFTRWFLHESNADRNFAASVLFTDEAKFLLEGVMNFHNLHTWADETPHAIRPHGAQRKCSINMWAGIVGDCLLGPYILPERLNGSVYLTFLQEVLSEMLNDVPMPIRQRIRFQHDGSSAYLSIDVRAHLQATFPGGWIDRLVYETPVATPEDLVGRIVEAAGCVRDTPDIFDKMRCSMQRGCQACLDSSGKNFEHLLHNGKAPTGRQPLLEFCLAPCNLGLGNFRLGYLPRACVLRSFGQVMYASHLDVCSTLKSLDCIVKKYWRVRCLMT</sequence>
<evidence type="ECO:0000313" key="1">
    <source>
        <dbReference type="EMBL" id="GFX93957.1"/>
    </source>
</evidence>
<dbReference type="InterPro" id="IPR036397">
    <property type="entry name" value="RNaseH_sf"/>
</dbReference>
<dbReference type="EMBL" id="BMAU01021176">
    <property type="protein sequence ID" value="GFX93957.1"/>
    <property type="molecule type" value="Genomic_DNA"/>
</dbReference>
<protein>
    <submittedName>
        <fullName evidence="1">Uncharacterized protein LOC103512048</fullName>
    </submittedName>
</protein>
<dbReference type="Gene3D" id="3.30.420.10">
    <property type="entry name" value="Ribonuclease H-like superfamily/Ribonuclease H"/>
    <property type="match status" value="1"/>
</dbReference>
<dbReference type="Proteomes" id="UP000887159">
    <property type="component" value="Unassembled WGS sequence"/>
</dbReference>
<evidence type="ECO:0000313" key="2">
    <source>
        <dbReference type="Proteomes" id="UP000887159"/>
    </source>
</evidence>
<name>A0A8X6RRR0_TRICX</name>
<comment type="caution">
    <text evidence="1">The sequence shown here is derived from an EMBL/GenBank/DDBJ whole genome shotgun (WGS) entry which is preliminary data.</text>
</comment>
<accession>A0A8X6RRR0</accession>
<dbReference type="PANTHER" id="PTHR47326">
    <property type="entry name" value="TRANSPOSABLE ELEMENT TC3 TRANSPOSASE-LIKE PROTEIN"/>
    <property type="match status" value="1"/>
</dbReference>
<gene>
    <name evidence="1" type="primary">LOC103512048</name>
    <name evidence="1" type="ORF">TNCV_3413202</name>
</gene>
<dbReference type="GO" id="GO:0003676">
    <property type="term" value="F:nucleic acid binding"/>
    <property type="evidence" value="ECO:0007669"/>
    <property type="project" value="InterPro"/>
</dbReference>
<reference evidence="1" key="1">
    <citation type="submission" date="2020-08" db="EMBL/GenBank/DDBJ databases">
        <title>Multicomponent nature underlies the extraordinary mechanical properties of spider dragline silk.</title>
        <authorList>
            <person name="Kono N."/>
            <person name="Nakamura H."/>
            <person name="Mori M."/>
            <person name="Yoshida Y."/>
            <person name="Ohtoshi R."/>
            <person name="Malay A.D."/>
            <person name="Moran D.A.P."/>
            <person name="Tomita M."/>
            <person name="Numata K."/>
            <person name="Arakawa K."/>
        </authorList>
    </citation>
    <scope>NUCLEOTIDE SEQUENCE</scope>
</reference>
<organism evidence="1 2">
    <name type="scientific">Trichonephila clavipes</name>
    <name type="common">Golden silk orbweaver</name>
    <name type="synonym">Nephila clavipes</name>
    <dbReference type="NCBI Taxonomy" id="2585209"/>
    <lineage>
        <taxon>Eukaryota</taxon>
        <taxon>Metazoa</taxon>
        <taxon>Ecdysozoa</taxon>
        <taxon>Arthropoda</taxon>
        <taxon>Chelicerata</taxon>
        <taxon>Arachnida</taxon>
        <taxon>Araneae</taxon>
        <taxon>Araneomorphae</taxon>
        <taxon>Entelegynae</taxon>
        <taxon>Araneoidea</taxon>
        <taxon>Nephilidae</taxon>
        <taxon>Trichonephila</taxon>
    </lineage>
</organism>
<dbReference type="PANTHER" id="PTHR47326:SF1">
    <property type="entry name" value="HTH PSQ-TYPE DOMAIN-CONTAINING PROTEIN"/>
    <property type="match status" value="1"/>
</dbReference>
<keyword evidence="2" id="KW-1185">Reference proteome</keyword>